<dbReference type="InterPro" id="IPR001901">
    <property type="entry name" value="Translocase_SecE/Sec61-g"/>
</dbReference>
<dbReference type="GO" id="GO:0043952">
    <property type="term" value="P:protein transport by the Sec complex"/>
    <property type="evidence" value="ECO:0007669"/>
    <property type="project" value="UniProtKB-UniRule"/>
</dbReference>
<comment type="subcellular location">
    <subcellularLocation>
        <location evidence="9">Cell inner membrane</location>
        <topology evidence="9">Single-pass membrane protein</topology>
    </subcellularLocation>
    <subcellularLocation>
        <location evidence="1">Membrane</location>
    </subcellularLocation>
</comment>
<dbReference type="HOGENOM" id="CLU_113663_7_1_7"/>
<keyword evidence="3 9" id="KW-1003">Cell membrane</keyword>
<keyword evidence="2 9" id="KW-0813">Transport</keyword>
<dbReference type="GO" id="GO:0008320">
    <property type="term" value="F:protein transmembrane transporter activity"/>
    <property type="evidence" value="ECO:0007669"/>
    <property type="project" value="UniProtKB-UniRule"/>
</dbReference>
<dbReference type="GO" id="GO:0009306">
    <property type="term" value="P:protein secretion"/>
    <property type="evidence" value="ECO:0007669"/>
    <property type="project" value="UniProtKB-UniRule"/>
</dbReference>
<evidence type="ECO:0000256" key="8">
    <source>
        <dbReference type="ARBA" id="ARBA00023136"/>
    </source>
</evidence>
<dbReference type="PRINTS" id="PR01650">
    <property type="entry name" value="SECETRNLCASE"/>
</dbReference>
<keyword evidence="6 9" id="KW-1133">Transmembrane helix</keyword>
<feature type="transmembrane region" description="Helical" evidence="9">
    <location>
        <begin position="83"/>
        <end position="108"/>
    </location>
</feature>
<dbReference type="eggNOG" id="COG0690">
    <property type="taxonomic scope" value="Bacteria"/>
</dbReference>
<dbReference type="GO" id="GO:0006605">
    <property type="term" value="P:protein targeting"/>
    <property type="evidence" value="ECO:0007669"/>
    <property type="project" value="UniProtKB-UniRule"/>
</dbReference>
<dbReference type="GO" id="GO:0065002">
    <property type="term" value="P:intracellular protein transmembrane transport"/>
    <property type="evidence" value="ECO:0007669"/>
    <property type="project" value="UniProtKB-UniRule"/>
</dbReference>
<protein>
    <recommendedName>
        <fullName evidence="9">Protein translocase subunit SecE</fullName>
    </recommendedName>
</protein>
<comment type="subunit">
    <text evidence="9">Component of the Sec protein translocase complex. Heterotrimer consisting of SecY, SecE and SecG subunits. The heterotrimers can form oligomers, although 1 heterotrimer is thought to be able to translocate proteins. Interacts with the ribosome. Interacts with SecDF, and other proteins may be involved. Interacts with SecA.</text>
</comment>
<dbReference type="STRING" id="644282.Deba_2951"/>
<evidence type="ECO:0000256" key="6">
    <source>
        <dbReference type="ARBA" id="ARBA00022989"/>
    </source>
</evidence>
<proteinExistence type="inferred from homology"/>
<dbReference type="Pfam" id="PF00584">
    <property type="entry name" value="SecE"/>
    <property type="match status" value="1"/>
</dbReference>
<keyword evidence="5 9" id="KW-0653">Protein transport</keyword>
<feature type="compositionally biased region" description="Basic and acidic residues" evidence="10">
    <location>
        <begin position="36"/>
        <end position="50"/>
    </location>
</feature>
<evidence type="ECO:0000256" key="7">
    <source>
        <dbReference type="ARBA" id="ARBA00023010"/>
    </source>
</evidence>
<feature type="region of interest" description="Disordered" evidence="10">
    <location>
        <begin position="1"/>
        <end position="53"/>
    </location>
</feature>
<evidence type="ECO:0000313" key="11">
    <source>
        <dbReference type="EMBL" id="ADK86304.1"/>
    </source>
</evidence>
<dbReference type="HAMAP" id="MF_00422">
    <property type="entry name" value="SecE"/>
    <property type="match status" value="1"/>
</dbReference>
<evidence type="ECO:0000256" key="1">
    <source>
        <dbReference type="ARBA" id="ARBA00004370"/>
    </source>
</evidence>
<dbReference type="PROSITE" id="PS01067">
    <property type="entry name" value="SECE_SEC61G"/>
    <property type="match status" value="1"/>
</dbReference>
<reference evidence="11 12" key="1">
    <citation type="journal article" date="2010" name="Stand. Genomic Sci.">
        <title>Complete genome sequence of Desulfarculus baarsii type strain (2st14).</title>
        <authorList>
            <person name="Sun H."/>
            <person name="Spring S."/>
            <person name="Lapidus A."/>
            <person name="Davenport K."/>
            <person name="Del Rio T.G."/>
            <person name="Tice H."/>
            <person name="Nolan M."/>
            <person name="Copeland A."/>
            <person name="Cheng J.F."/>
            <person name="Lucas S."/>
            <person name="Tapia R."/>
            <person name="Goodwin L."/>
            <person name="Pitluck S."/>
            <person name="Ivanova N."/>
            <person name="Pagani I."/>
            <person name="Mavromatis K."/>
            <person name="Ovchinnikova G."/>
            <person name="Pati A."/>
            <person name="Chen A."/>
            <person name="Palaniappan K."/>
            <person name="Hauser L."/>
            <person name="Chang Y.J."/>
            <person name="Jeffries C.D."/>
            <person name="Detter J.C."/>
            <person name="Han C."/>
            <person name="Rohde M."/>
            <person name="Brambilla E."/>
            <person name="Goker M."/>
            <person name="Woyke T."/>
            <person name="Bristow J."/>
            <person name="Eisen J.A."/>
            <person name="Markowitz V."/>
            <person name="Hugenholtz P."/>
            <person name="Kyrpides N.C."/>
            <person name="Klenk H.P."/>
            <person name="Land M."/>
        </authorList>
    </citation>
    <scope>NUCLEOTIDE SEQUENCE [LARGE SCALE GENOMIC DNA]</scope>
    <source>
        <strain evidence="12">ATCC 33931 / DSM 2075 / LMG 7858 / VKM B-1802 / 2st14</strain>
    </source>
</reference>
<evidence type="ECO:0000256" key="9">
    <source>
        <dbReference type="HAMAP-Rule" id="MF_00422"/>
    </source>
</evidence>
<evidence type="ECO:0000256" key="10">
    <source>
        <dbReference type="SAM" id="MobiDB-lite"/>
    </source>
</evidence>
<accession>E1QKU5</accession>
<comment type="function">
    <text evidence="9">Essential subunit of the Sec protein translocation channel SecYEG. Clamps together the 2 halves of SecY. May contact the channel plug during translocation.</text>
</comment>
<dbReference type="Gene3D" id="1.20.5.1030">
    <property type="entry name" value="Preprotein translocase secy subunit"/>
    <property type="match status" value="1"/>
</dbReference>
<dbReference type="PANTHER" id="PTHR33910:SF1">
    <property type="entry name" value="PROTEIN TRANSLOCASE SUBUNIT SECE"/>
    <property type="match status" value="1"/>
</dbReference>
<dbReference type="GO" id="GO:0005886">
    <property type="term" value="C:plasma membrane"/>
    <property type="evidence" value="ECO:0007669"/>
    <property type="project" value="UniProtKB-SubCell"/>
</dbReference>
<feature type="compositionally biased region" description="Polar residues" evidence="10">
    <location>
        <begin position="1"/>
        <end position="11"/>
    </location>
</feature>
<sequence>MANNTKKNSAESAKAGQVGASAADKGKKAKPAQGAKDAKPSGKAAAKEKTAVSPAQWWPMAVQFLREVRTELKKVVWPSRKQTVASTSVVVVLVVIVSAFLGMVDYILSRIVGYVIG</sequence>
<name>E1QKU5_DESB2</name>
<keyword evidence="8 9" id="KW-0472">Membrane</keyword>
<dbReference type="RefSeq" id="WP_013259742.1">
    <property type="nucleotide sequence ID" value="NC_014365.1"/>
</dbReference>
<evidence type="ECO:0000313" key="12">
    <source>
        <dbReference type="Proteomes" id="UP000009047"/>
    </source>
</evidence>
<keyword evidence="12" id="KW-1185">Reference proteome</keyword>
<comment type="similarity">
    <text evidence="9">Belongs to the SecE/SEC61-gamma family.</text>
</comment>
<evidence type="ECO:0000256" key="2">
    <source>
        <dbReference type="ARBA" id="ARBA00022448"/>
    </source>
</evidence>
<evidence type="ECO:0000256" key="3">
    <source>
        <dbReference type="ARBA" id="ARBA00022475"/>
    </source>
</evidence>
<evidence type="ECO:0000256" key="5">
    <source>
        <dbReference type="ARBA" id="ARBA00022927"/>
    </source>
</evidence>
<dbReference type="AlphaFoldDB" id="E1QKU5"/>
<keyword evidence="7 9" id="KW-0811">Translocation</keyword>
<dbReference type="InterPro" id="IPR038379">
    <property type="entry name" value="SecE_sf"/>
</dbReference>
<keyword evidence="4 9" id="KW-0812">Transmembrane</keyword>
<dbReference type="Proteomes" id="UP000009047">
    <property type="component" value="Chromosome"/>
</dbReference>
<organism evidence="11 12">
    <name type="scientific">Desulfarculus baarsii (strain ATCC 33931 / DSM 2075 / LMG 7858 / VKM B-1802 / 2st14)</name>
    <dbReference type="NCBI Taxonomy" id="644282"/>
    <lineage>
        <taxon>Bacteria</taxon>
        <taxon>Pseudomonadati</taxon>
        <taxon>Thermodesulfobacteriota</taxon>
        <taxon>Desulfarculia</taxon>
        <taxon>Desulfarculales</taxon>
        <taxon>Desulfarculaceae</taxon>
        <taxon>Desulfarculus</taxon>
    </lineage>
</organism>
<keyword evidence="9" id="KW-0997">Cell inner membrane</keyword>
<gene>
    <name evidence="9" type="primary">secE</name>
    <name evidence="11" type="ordered locus">Deba_2951</name>
</gene>
<dbReference type="KEGG" id="dbr:Deba_2951"/>
<dbReference type="PANTHER" id="PTHR33910">
    <property type="entry name" value="PROTEIN TRANSLOCASE SUBUNIT SECE"/>
    <property type="match status" value="1"/>
</dbReference>
<evidence type="ECO:0000256" key="4">
    <source>
        <dbReference type="ARBA" id="ARBA00022692"/>
    </source>
</evidence>
<dbReference type="NCBIfam" id="TIGR00964">
    <property type="entry name" value="secE_bact"/>
    <property type="match status" value="1"/>
</dbReference>
<dbReference type="EMBL" id="CP002085">
    <property type="protein sequence ID" value="ADK86304.1"/>
    <property type="molecule type" value="Genomic_DNA"/>
</dbReference>
<dbReference type="InterPro" id="IPR005807">
    <property type="entry name" value="SecE_bac"/>
</dbReference>